<dbReference type="Pfam" id="PF13466">
    <property type="entry name" value="STAS_2"/>
    <property type="match status" value="1"/>
</dbReference>
<sequence>MDRLTIHQDTSGDACFLHLELTGELDTANISALCDIAVSALEQGRPHVRMDLSGVTQCDHATLYTLLGIRHALSNAGGSLALSDTSDSIREALACTRLDASFLPMN</sequence>
<dbReference type="SUPFAM" id="SSF52091">
    <property type="entry name" value="SpoIIaa-like"/>
    <property type="match status" value="1"/>
</dbReference>
<gene>
    <name evidence="2" type="ORF">ACFQVC_27990</name>
</gene>
<name>A0ABW2JRN8_9ACTN</name>
<evidence type="ECO:0000313" key="3">
    <source>
        <dbReference type="Proteomes" id="UP001596523"/>
    </source>
</evidence>
<feature type="domain" description="STAS" evidence="1">
    <location>
        <begin position="19"/>
        <end position="106"/>
    </location>
</feature>
<dbReference type="Gene3D" id="3.30.750.24">
    <property type="entry name" value="STAS domain"/>
    <property type="match status" value="1"/>
</dbReference>
<dbReference type="InterPro" id="IPR002645">
    <property type="entry name" value="STAS_dom"/>
</dbReference>
<dbReference type="InterPro" id="IPR036513">
    <property type="entry name" value="STAS_dom_sf"/>
</dbReference>
<evidence type="ECO:0000259" key="1">
    <source>
        <dbReference type="PROSITE" id="PS50801"/>
    </source>
</evidence>
<organism evidence="2 3">
    <name type="scientific">Streptomyces monticola</name>
    <dbReference type="NCBI Taxonomy" id="2666263"/>
    <lineage>
        <taxon>Bacteria</taxon>
        <taxon>Bacillati</taxon>
        <taxon>Actinomycetota</taxon>
        <taxon>Actinomycetes</taxon>
        <taxon>Kitasatosporales</taxon>
        <taxon>Streptomycetaceae</taxon>
        <taxon>Streptomyces</taxon>
    </lineage>
</organism>
<reference evidence="3" key="1">
    <citation type="journal article" date="2019" name="Int. J. Syst. Evol. Microbiol.">
        <title>The Global Catalogue of Microorganisms (GCM) 10K type strain sequencing project: providing services to taxonomists for standard genome sequencing and annotation.</title>
        <authorList>
            <consortium name="The Broad Institute Genomics Platform"/>
            <consortium name="The Broad Institute Genome Sequencing Center for Infectious Disease"/>
            <person name="Wu L."/>
            <person name="Ma J."/>
        </authorList>
    </citation>
    <scope>NUCLEOTIDE SEQUENCE [LARGE SCALE GENOMIC DNA]</scope>
    <source>
        <strain evidence="3">SYNS20</strain>
    </source>
</reference>
<dbReference type="EMBL" id="JBHTCF010000014">
    <property type="protein sequence ID" value="MFC7308058.1"/>
    <property type="molecule type" value="Genomic_DNA"/>
</dbReference>
<dbReference type="RefSeq" id="WP_381835709.1">
    <property type="nucleotide sequence ID" value="NZ_JBHTCF010000014.1"/>
</dbReference>
<dbReference type="PROSITE" id="PS50801">
    <property type="entry name" value="STAS"/>
    <property type="match status" value="1"/>
</dbReference>
<accession>A0ABW2JRN8</accession>
<evidence type="ECO:0000313" key="2">
    <source>
        <dbReference type="EMBL" id="MFC7308058.1"/>
    </source>
</evidence>
<proteinExistence type="predicted"/>
<keyword evidence="3" id="KW-1185">Reference proteome</keyword>
<dbReference type="Proteomes" id="UP001596523">
    <property type="component" value="Unassembled WGS sequence"/>
</dbReference>
<comment type="caution">
    <text evidence="2">The sequence shown here is derived from an EMBL/GenBank/DDBJ whole genome shotgun (WGS) entry which is preliminary data.</text>
</comment>
<protein>
    <submittedName>
        <fullName evidence="2">STAS domain-containing protein</fullName>
    </submittedName>
</protein>
<dbReference type="InterPro" id="IPR058548">
    <property type="entry name" value="MlaB-like_STAS"/>
</dbReference>
<dbReference type="CDD" id="cd07043">
    <property type="entry name" value="STAS_anti-anti-sigma_factors"/>
    <property type="match status" value="1"/>
</dbReference>